<dbReference type="PANTHER" id="PTHR43553:SF24">
    <property type="entry name" value="ENERGY-COUPLING FACTOR TRANSPORTER ATP-BINDING PROTEIN ECFA1"/>
    <property type="match status" value="1"/>
</dbReference>
<keyword evidence="4" id="KW-1003">Cell membrane</keyword>
<accession>A0A921IY06</accession>
<sequence>MENEPIIELENVRFSYSDQPGDEALRGISLSIEAGTYTCVLGGNGSGKSTLVQIMNALVAPTEGSARIFGIDPVAEPERLIEIRRQAAMVFQHVDDQMVTSIVADDVAFGPENLGVPQREIVRRVDEALAAVDMAALAQADPADLSGGQRQRVAIAGALAMQPRVLLLDEPAAMLDAPGRAAIQRIAADLVARGITIVHVTHFMDDALRADRVIALDQGRVALDGTPGDVFSQRDTIRALGLELPFTIQLVERLSDAVPGLPVTADAEELAGALASRLATTTTVAATAETVPAAAGSSVARNGNDAVTFERATFSYADEHDPRRRPGLFARLRGRASRTAAPRGPLALANVSFALPRGSLTALIGRTGSGKSTTVELACALKVPNAGTVHVNGIDTTDLERRSAIRSSIGYVGQFPERQLFATTVFEDIAFGPRNLGLTEAEVEQRVLRALDAVGLPTAPDFIARSPFALSGGQQRNVAIAGVLAMETPLLVLDEPMAGLDPRGRAHMKELIGSLKTNGSTILLVTHSMDDVAELADRVVALDHGAVAAIGTPRDLFLNNSDLLPGIPDALAFSRVLASQGAQLASEPLTLDELVEEVLHGRTR</sequence>
<proteinExistence type="inferred from homology"/>
<dbReference type="SMART" id="SM00382">
    <property type="entry name" value="AAA"/>
    <property type="match status" value="2"/>
</dbReference>
<keyword evidence="7" id="KW-1278">Translocase</keyword>
<dbReference type="InterPro" id="IPR050095">
    <property type="entry name" value="ECF_ABC_transporter_ATP-bd"/>
</dbReference>
<dbReference type="CDD" id="cd03225">
    <property type="entry name" value="ABC_cobalt_CbiO_domain1"/>
    <property type="match status" value="2"/>
</dbReference>
<comment type="caution">
    <text evidence="10">The sequence shown here is derived from an EMBL/GenBank/DDBJ whole genome shotgun (WGS) entry which is preliminary data.</text>
</comment>
<keyword evidence="3" id="KW-0813">Transport</keyword>
<gene>
    <name evidence="10" type="ORF">K8V70_09655</name>
</gene>
<evidence type="ECO:0000256" key="5">
    <source>
        <dbReference type="ARBA" id="ARBA00022741"/>
    </source>
</evidence>
<dbReference type="GO" id="GO:0016887">
    <property type="term" value="F:ATP hydrolysis activity"/>
    <property type="evidence" value="ECO:0007669"/>
    <property type="project" value="InterPro"/>
</dbReference>
<feature type="domain" description="ABC transporter" evidence="9">
    <location>
        <begin position="7"/>
        <end position="243"/>
    </location>
</feature>
<dbReference type="InterPro" id="IPR003439">
    <property type="entry name" value="ABC_transporter-like_ATP-bd"/>
</dbReference>
<dbReference type="GO" id="GO:0043190">
    <property type="term" value="C:ATP-binding cassette (ABC) transporter complex"/>
    <property type="evidence" value="ECO:0007669"/>
    <property type="project" value="TreeGrafter"/>
</dbReference>
<keyword evidence="5" id="KW-0547">Nucleotide-binding</keyword>
<dbReference type="GO" id="GO:0005524">
    <property type="term" value="F:ATP binding"/>
    <property type="evidence" value="ECO:0007669"/>
    <property type="project" value="UniProtKB-KW"/>
</dbReference>
<dbReference type="InterPro" id="IPR027417">
    <property type="entry name" value="P-loop_NTPase"/>
</dbReference>
<evidence type="ECO:0000256" key="8">
    <source>
        <dbReference type="ARBA" id="ARBA00023136"/>
    </source>
</evidence>
<name>A0A921IY06_9ACTN</name>
<dbReference type="PROSITE" id="PS00211">
    <property type="entry name" value="ABC_TRANSPORTER_1"/>
    <property type="match status" value="1"/>
</dbReference>
<dbReference type="Pfam" id="PF00005">
    <property type="entry name" value="ABC_tran"/>
    <property type="match status" value="2"/>
</dbReference>
<dbReference type="Proteomes" id="UP000753256">
    <property type="component" value="Unassembled WGS sequence"/>
</dbReference>
<evidence type="ECO:0000256" key="7">
    <source>
        <dbReference type="ARBA" id="ARBA00022967"/>
    </source>
</evidence>
<protein>
    <submittedName>
        <fullName evidence="10">ATP-binding cassette domain-containing protein</fullName>
    </submittedName>
</protein>
<dbReference type="EMBL" id="DYUZ01000035">
    <property type="protein sequence ID" value="HJG38100.1"/>
    <property type="molecule type" value="Genomic_DNA"/>
</dbReference>
<evidence type="ECO:0000313" key="11">
    <source>
        <dbReference type="Proteomes" id="UP000753256"/>
    </source>
</evidence>
<dbReference type="Gene3D" id="3.40.50.300">
    <property type="entry name" value="P-loop containing nucleotide triphosphate hydrolases"/>
    <property type="match status" value="2"/>
</dbReference>
<dbReference type="NCBIfam" id="NF010167">
    <property type="entry name" value="PRK13648.1"/>
    <property type="match status" value="2"/>
</dbReference>
<evidence type="ECO:0000256" key="1">
    <source>
        <dbReference type="ARBA" id="ARBA00004236"/>
    </source>
</evidence>
<reference evidence="10" key="2">
    <citation type="submission" date="2021-09" db="EMBL/GenBank/DDBJ databases">
        <authorList>
            <person name="Gilroy R."/>
        </authorList>
    </citation>
    <scope>NUCLEOTIDE SEQUENCE</scope>
    <source>
        <strain evidence="10">ChiHjej13B12-9602</strain>
    </source>
</reference>
<comment type="similarity">
    <text evidence="2">Belongs to the ABC transporter superfamily.</text>
</comment>
<dbReference type="SUPFAM" id="SSF52540">
    <property type="entry name" value="P-loop containing nucleoside triphosphate hydrolases"/>
    <property type="match status" value="2"/>
</dbReference>
<dbReference type="FunFam" id="3.40.50.300:FF:000224">
    <property type="entry name" value="Energy-coupling factor transporter ATP-binding protein EcfA"/>
    <property type="match status" value="2"/>
</dbReference>
<dbReference type="InterPro" id="IPR015856">
    <property type="entry name" value="ABC_transpr_CbiO/EcfA_su"/>
</dbReference>
<dbReference type="AlphaFoldDB" id="A0A921IY06"/>
<keyword evidence="6 10" id="KW-0067">ATP-binding</keyword>
<evidence type="ECO:0000256" key="6">
    <source>
        <dbReference type="ARBA" id="ARBA00022840"/>
    </source>
</evidence>
<dbReference type="GO" id="GO:0042626">
    <property type="term" value="F:ATPase-coupled transmembrane transporter activity"/>
    <property type="evidence" value="ECO:0007669"/>
    <property type="project" value="TreeGrafter"/>
</dbReference>
<dbReference type="InterPro" id="IPR017871">
    <property type="entry name" value="ABC_transporter-like_CS"/>
</dbReference>
<feature type="domain" description="ABC transporter" evidence="9">
    <location>
        <begin position="332"/>
        <end position="569"/>
    </location>
</feature>
<keyword evidence="8" id="KW-0472">Membrane</keyword>
<dbReference type="PANTHER" id="PTHR43553">
    <property type="entry name" value="HEAVY METAL TRANSPORTER"/>
    <property type="match status" value="1"/>
</dbReference>
<evidence type="ECO:0000256" key="3">
    <source>
        <dbReference type="ARBA" id="ARBA00022448"/>
    </source>
</evidence>
<reference evidence="10" key="1">
    <citation type="journal article" date="2021" name="PeerJ">
        <title>Extensive microbial diversity within the chicken gut microbiome revealed by metagenomics and culture.</title>
        <authorList>
            <person name="Gilroy R."/>
            <person name="Ravi A."/>
            <person name="Getino M."/>
            <person name="Pursley I."/>
            <person name="Horton D.L."/>
            <person name="Alikhan N.F."/>
            <person name="Baker D."/>
            <person name="Gharbi K."/>
            <person name="Hall N."/>
            <person name="Watson M."/>
            <person name="Adriaenssens E.M."/>
            <person name="Foster-Nyarko E."/>
            <person name="Jarju S."/>
            <person name="Secka A."/>
            <person name="Antonio M."/>
            <person name="Oren A."/>
            <person name="Chaudhuri R.R."/>
            <person name="La Ragione R."/>
            <person name="Hildebrand F."/>
            <person name="Pallen M.J."/>
        </authorList>
    </citation>
    <scope>NUCLEOTIDE SEQUENCE</scope>
    <source>
        <strain evidence="10">ChiHjej13B12-9602</strain>
    </source>
</reference>
<evidence type="ECO:0000259" key="9">
    <source>
        <dbReference type="PROSITE" id="PS50893"/>
    </source>
</evidence>
<dbReference type="InterPro" id="IPR003593">
    <property type="entry name" value="AAA+_ATPase"/>
</dbReference>
<dbReference type="PROSITE" id="PS50893">
    <property type="entry name" value="ABC_TRANSPORTER_2"/>
    <property type="match status" value="2"/>
</dbReference>
<evidence type="ECO:0000256" key="4">
    <source>
        <dbReference type="ARBA" id="ARBA00022475"/>
    </source>
</evidence>
<evidence type="ECO:0000313" key="10">
    <source>
        <dbReference type="EMBL" id="HJG38100.1"/>
    </source>
</evidence>
<dbReference type="RefSeq" id="WP_273191221.1">
    <property type="nucleotide sequence ID" value="NZ_DYUZ01000035.1"/>
</dbReference>
<evidence type="ECO:0000256" key="2">
    <source>
        <dbReference type="ARBA" id="ARBA00005417"/>
    </source>
</evidence>
<comment type="subcellular location">
    <subcellularLocation>
        <location evidence="1">Cell membrane</location>
    </subcellularLocation>
</comment>
<organism evidence="10 11">
    <name type="scientific">Enorma phocaeensis</name>
    <dbReference type="NCBI Taxonomy" id="1871019"/>
    <lineage>
        <taxon>Bacteria</taxon>
        <taxon>Bacillati</taxon>
        <taxon>Actinomycetota</taxon>
        <taxon>Coriobacteriia</taxon>
        <taxon>Coriobacteriales</taxon>
        <taxon>Coriobacteriaceae</taxon>
        <taxon>Enorma</taxon>
    </lineage>
</organism>